<accession>A0ABQ4M9Z9</accession>
<reference evidence="2 3" key="1">
    <citation type="submission" date="2021-03" db="EMBL/GenBank/DDBJ databases">
        <title>Antimicrobial resistance genes in bacteria isolated from Japanese honey, and their potential for conferring macrolide and lincosamide resistance in the American foulbrood pathogen Paenibacillus larvae.</title>
        <authorList>
            <person name="Okamoto M."/>
            <person name="Kumagai M."/>
            <person name="Kanamori H."/>
            <person name="Takamatsu D."/>
        </authorList>
    </citation>
    <scope>NUCLEOTIDE SEQUENCE [LARGE SCALE GENOMIC DNA]</scope>
    <source>
        <strain evidence="2 3">J42TS3</strain>
    </source>
</reference>
<evidence type="ECO:0000313" key="3">
    <source>
        <dbReference type="Proteomes" id="UP000679992"/>
    </source>
</evidence>
<dbReference type="InterPro" id="IPR018966">
    <property type="entry name" value="VTC_domain"/>
</dbReference>
<evidence type="ECO:0000313" key="2">
    <source>
        <dbReference type="EMBL" id="GIP52819.1"/>
    </source>
</evidence>
<comment type="caution">
    <text evidence="2">The sequence shown here is derived from an EMBL/GenBank/DDBJ whole genome shotgun (WGS) entry which is preliminary data.</text>
</comment>
<gene>
    <name evidence="2" type="ORF">J42TS3_18540</name>
</gene>
<keyword evidence="3" id="KW-1185">Reference proteome</keyword>
<dbReference type="CDD" id="cd07750">
    <property type="entry name" value="PolyPPase_VTC_like"/>
    <property type="match status" value="1"/>
</dbReference>
<dbReference type="Pfam" id="PF09359">
    <property type="entry name" value="VTC"/>
    <property type="match status" value="1"/>
</dbReference>
<sequence length="240" mass="28903">MNTVYKDLKFRHELKFMINRHQYYILCQRLKNLIQHDKHAGRNGEYHIRSLYFDDVDSSALSEKLGGFRDRRKYRIRIYNGDDQIIHFEKKIKVGDHIAKLKEPLTREMYDSIIRGDYEVLHQPDKPFMMELYREMKHNLLRPKVIVDYVREPYVCKNGNVRITFDKELRTGLHATDIFDRSIQPVPALDDHLIILEVKYDEYLPEYIRTALQMDGLRHQSASKYVICCKYLKMNSWEDQ</sequence>
<organism evidence="2 3">
    <name type="scientific">Paenibacillus vini</name>
    <dbReference type="NCBI Taxonomy" id="1476024"/>
    <lineage>
        <taxon>Bacteria</taxon>
        <taxon>Bacillati</taxon>
        <taxon>Bacillota</taxon>
        <taxon>Bacilli</taxon>
        <taxon>Bacillales</taxon>
        <taxon>Paenibacillaceae</taxon>
        <taxon>Paenibacillus</taxon>
    </lineage>
</organism>
<dbReference type="InterPro" id="IPR042267">
    <property type="entry name" value="VTC_sf"/>
</dbReference>
<feature type="domain" description="VTC" evidence="1">
    <location>
        <begin position="10"/>
        <end position="232"/>
    </location>
</feature>
<dbReference type="Gene3D" id="3.20.100.30">
    <property type="entry name" value="VTC, catalytic tunnel domain"/>
    <property type="match status" value="1"/>
</dbReference>
<name>A0ABQ4M9Z9_9BACL</name>
<dbReference type="EMBL" id="BOSL01000005">
    <property type="protein sequence ID" value="GIP52819.1"/>
    <property type="molecule type" value="Genomic_DNA"/>
</dbReference>
<dbReference type="RefSeq" id="WP_280520371.1">
    <property type="nucleotide sequence ID" value="NZ_BOSL01000005.1"/>
</dbReference>
<dbReference type="Proteomes" id="UP000679992">
    <property type="component" value="Unassembled WGS sequence"/>
</dbReference>
<evidence type="ECO:0000259" key="1">
    <source>
        <dbReference type="Pfam" id="PF09359"/>
    </source>
</evidence>
<protein>
    <submittedName>
        <fullName evidence="2">Molecular chaperone</fullName>
    </submittedName>
</protein>
<proteinExistence type="predicted"/>